<evidence type="ECO:0000313" key="1">
    <source>
        <dbReference type="EMBL" id="KZE32482.1"/>
    </source>
</evidence>
<comment type="caution">
    <text evidence="1">The sequence shown here is derived from an EMBL/GenBank/DDBJ whole genome shotgun (WGS) entry which is preliminary data.</text>
</comment>
<gene>
    <name evidence="1" type="ORF">AVW16_11500</name>
</gene>
<dbReference type="AlphaFoldDB" id="A0A165F8W5"/>
<name>A0A165F8W5_9NEIS</name>
<dbReference type="RefSeq" id="WP_066612190.1">
    <property type="nucleotide sequence ID" value="NZ_LQQU01000021.1"/>
</dbReference>
<evidence type="ECO:0008006" key="3">
    <source>
        <dbReference type="Google" id="ProtNLM"/>
    </source>
</evidence>
<accession>A0A165F8W5</accession>
<dbReference type="InterPro" id="IPR050026">
    <property type="entry name" value="PHA_gran_PhaM_N"/>
</dbReference>
<dbReference type="NCBIfam" id="NF043076">
    <property type="entry name" value="PHA_gran_PhaM"/>
    <property type="match status" value="1"/>
</dbReference>
<organism evidence="1 2">
    <name type="scientific">Crenobacter luteus</name>
    <dbReference type="NCBI Taxonomy" id="1452487"/>
    <lineage>
        <taxon>Bacteria</taxon>
        <taxon>Pseudomonadati</taxon>
        <taxon>Pseudomonadota</taxon>
        <taxon>Betaproteobacteria</taxon>
        <taxon>Neisseriales</taxon>
        <taxon>Neisseriaceae</taxon>
        <taxon>Crenobacter</taxon>
    </lineage>
</organism>
<dbReference type="STRING" id="1452487.AVW16_11500"/>
<protein>
    <recommendedName>
        <fullName evidence="3">Transposase</fullName>
    </recommendedName>
</protein>
<dbReference type="Proteomes" id="UP000076625">
    <property type="component" value="Unassembled WGS sequence"/>
</dbReference>
<reference evidence="2" key="1">
    <citation type="submission" date="2016-01" db="EMBL/GenBank/DDBJ databases">
        <title>Draft genome of Chromobacterium sp. F49.</title>
        <authorList>
            <person name="Hong K.W."/>
        </authorList>
    </citation>
    <scope>NUCLEOTIDE SEQUENCE [LARGE SCALE GENOMIC DNA]</scope>
    <source>
        <strain evidence="2">CN10</strain>
    </source>
</reference>
<dbReference type="OrthoDB" id="8566581at2"/>
<keyword evidence="2" id="KW-1185">Reference proteome</keyword>
<evidence type="ECO:0000313" key="2">
    <source>
        <dbReference type="Proteomes" id="UP000076625"/>
    </source>
</evidence>
<sequence>MSADFNPNDPFALMRQFWQNATPAGAQPFLPPLSEEEIDRRIAELRVVEGWLTMNLGALSLQIKTLEMQKAALAALKPKGDA</sequence>
<dbReference type="EMBL" id="LQQU01000021">
    <property type="protein sequence ID" value="KZE32482.1"/>
    <property type="molecule type" value="Genomic_DNA"/>
</dbReference>
<proteinExistence type="predicted"/>